<protein>
    <submittedName>
        <fullName evidence="1">Uncharacterized protein</fullName>
    </submittedName>
</protein>
<comment type="caution">
    <text evidence="1">The sequence shown here is derived from an EMBL/GenBank/DDBJ whole genome shotgun (WGS) entry which is preliminary data.</text>
</comment>
<dbReference type="EMBL" id="JAPAAF010000042">
    <property type="protein sequence ID" value="MCW0484574.1"/>
    <property type="molecule type" value="Genomic_DNA"/>
</dbReference>
<evidence type="ECO:0000313" key="1">
    <source>
        <dbReference type="EMBL" id="MCW0484574.1"/>
    </source>
</evidence>
<organism evidence="1 2">
    <name type="scientific">Gaoshiqia sediminis</name>
    <dbReference type="NCBI Taxonomy" id="2986998"/>
    <lineage>
        <taxon>Bacteria</taxon>
        <taxon>Pseudomonadati</taxon>
        <taxon>Bacteroidota</taxon>
        <taxon>Bacteroidia</taxon>
        <taxon>Marinilabiliales</taxon>
        <taxon>Prolixibacteraceae</taxon>
        <taxon>Gaoshiqia</taxon>
    </lineage>
</organism>
<gene>
    <name evidence="1" type="ORF">N2K84_17680</name>
</gene>
<name>A0AA41Y6Z6_9BACT</name>
<dbReference type="InterPro" id="IPR054207">
    <property type="entry name" value="DUF6913"/>
</dbReference>
<proteinExistence type="predicted"/>
<dbReference type="AlphaFoldDB" id="A0AA41Y6Z6"/>
<dbReference type="Proteomes" id="UP001163821">
    <property type="component" value="Unassembled WGS sequence"/>
</dbReference>
<reference evidence="1" key="1">
    <citation type="submission" date="2022-10" db="EMBL/GenBank/DDBJ databases">
        <title>Gaoshiqiia sediminis gen. nov., sp. nov., isolated from coastal sediment.</title>
        <authorList>
            <person name="Yu W.X."/>
            <person name="Mu D.S."/>
            <person name="Du J.Z."/>
            <person name="Liang Y.Q."/>
        </authorList>
    </citation>
    <scope>NUCLEOTIDE SEQUENCE</scope>
    <source>
        <strain evidence="1">A06</strain>
    </source>
</reference>
<sequence length="165" mass="18723">MGLKKQLVYWLVNRKVKSIRRNKKFVNLDSAKTAGIVFNCEDRAAFEDLKKTLSQKHIKCTELCFIAGSADNLANCISNNDFSFWGMPKSSVLTDFLNTEFDLLIDLSMSSSVQAQVIRALSRASFKAGWSEAQPDFFDLSIDVSKRREPSFLVAQLTHYLDKIK</sequence>
<evidence type="ECO:0000313" key="2">
    <source>
        <dbReference type="Proteomes" id="UP001163821"/>
    </source>
</evidence>
<dbReference type="RefSeq" id="WP_282593166.1">
    <property type="nucleotide sequence ID" value="NZ_JAPAAF010000042.1"/>
</dbReference>
<accession>A0AA41Y6Z6</accession>
<keyword evidence="2" id="KW-1185">Reference proteome</keyword>
<dbReference type="Pfam" id="PF21857">
    <property type="entry name" value="DUF6913"/>
    <property type="match status" value="1"/>
</dbReference>